<gene>
    <name evidence="2" type="ORF">SAE02_69400</name>
</gene>
<evidence type="ECO:0000313" key="3">
    <source>
        <dbReference type="Proteomes" id="UP000321523"/>
    </source>
</evidence>
<dbReference type="EMBL" id="BJYZ01000050">
    <property type="protein sequence ID" value="GEO42792.1"/>
    <property type="molecule type" value="Genomic_DNA"/>
</dbReference>
<reference evidence="2 3" key="1">
    <citation type="submission" date="2019-07" db="EMBL/GenBank/DDBJ databases">
        <title>Whole genome shotgun sequence of Skermanella aerolata NBRC 106429.</title>
        <authorList>
            <person name="Hosoyama A."/>
            <person name="Uohara A."/>
            <person name="Ohji S."/>
            <person name="Ichikawa N."/>
        </authorList>
    </citation>
    <scope>NUCLEOTIDE SEQUENCE [LARGE SCALE GENOMIC DNA]</scope>
    <source>
        <strain evidence="2 3">NBRC 106429</strain>
    </source>
</reference>
<organism evidence="2 3">
    <name type="scientific">Skermanella aerolata</name>
    <dbReference type="NCBI Taxonomy" id="393310"/>
    <lineage>
        <taxon>Bacteria</taxon>
        <taxon>Pseudomonadati</taxon>
        <taxon>Pseudomonadota</taxon>
        <taxon>Alphaproteobacteria</taxon>
        <taxon>Rhodospirillales</taxon>
        <taxon>Azospirillaceae</taxon>
        <taxon>Skermanella</taxon>
    </lineage>
</organism>
<accession>A0A512E248</accession>
<sequence>MLPCDEEHESQAAPSSDWKVKDFHKGIAAGYRVLNQSEVELIGLFGVIALVVNVVAAKD</sequence>
<evidence type="ECO:0000313" key="2">
    <source>
        <dbReference type="EMBL" id="GEO42792.1"/>
    </source>
</evidence>
<keyword evidence="3" id="KW-1185">Reference proteome</keyword>
<name>A0A512E248_9PROT</name>
<feature type="transmembrane region" description="Helical" evidence="1">
    <location>
        <begin position="41"/>
        <end position="57"/>
    </location>
</feature>
<keyword evidence="1" id="KW-0812">Transmembrane</keyword>
<protein>
    <submittedName>
        <fullName evidence="2">Uncharacterized protein</fullName>
    </submittedName>
</protein>
<evidence type="ECO:0000256" key="1">
    <source>
        <dbReference type="SAM" id="Phobius"/>
    </source>
</evidence>
<dbReference type="AlphaFoldDB" id="A0A512E248"/>
<keyword evidence="1" id="KW-1133">Transmembrane helix</keyword>
<keyword evidence="1" id="KW-0472">Membrane</keyword>
<dbReference type="Proteomes" id="UP000321523">
    <property type="component" value="Unassembled WGS sequence"/>
</dbReference>
<comment type="caution">
    <text evidence="2">The sequence shown here is derived from an EMBL/GenBank/DDBJ whole genome shotgun (WGS) entry which is preliminary data.</text>
</comment>
<proteinExistence type="predicted"/>